<comment type="caution">
    <text evidence="8">The sequence shown here is derived from an EMBL/GenBank/DDBJ whole genome shotgun (WGS) entry which is preliminary data.</text>
</comment>
<evidence type="ECO:0000313" key="9">
    <source>
        <dbReference type="Proteomes" id="UP000768462"/>
    </source>
</evidence>
<evidence type="ECO:0000256" key="2">
    <source>
        <dbReference type="ARBA" id="ARBA00022448"/>
    </source>
</evidence>
<evidence type="ECO:0000256" key="3">
    <source>
        <dbReference type="ARBA" id="ARBA00022475"/>
    </source>
</evidence>
<feature type="transmembrane region" description="Helical" evidence="7">
    <location>
        <begin position="367"/>
        <end position="385"/>
    </location>
</feature>
<dbReference type="InterPro" id="IPR011701">
    <property type="entry name" value="MFS"/>
</dbReference>
<evidence type="ECO:0000256" key="1">
    <source>
        <dbReference type="ARBA" id="ARBA00004651"/>
    </source>
</evidence>
<sequence length="432" mass="48130">MNATLSLLRKKDFLFLMMGKLVSLLGSNIQSFALSLYVLKITGSATKFASVLGIAIIPRLVLSPIAGVIADWFDRKQIIVCSDLFSGLLIGVYAVIYKLNSGLSIESIYVLVIISTIISVFFNPAINAVIPSIVKKEELVDANSIDSFIANTTNFVSPMIAAALLGIFDIFIILIINSLSFILSAIQEMFISIPKTNKKPQKITFKVFLSDFVTGFNFIRFDKLLPKLIILGLIANFIFTPILFMGITYISKEIFMVSDYQYSFVESIIVLATLISPIVSNILCKKIEFSKIFYMYLLLTSILGVVLAVSCSPLFMSGFRSILIPFSVFVFTVSMMMLIISVGNMAFAVMQQQIIPINMMGRVKSTINSCALAMNPISYMIYGFLFDKYPVWISVVLSSILLFLVVISFKKILYISNSNEKEEKFSYATTKL</sequence>
<evidence type="ECO:0000256" key="6">
    <source>
        <dbReference type="ARBA" id="ARBA00023136"/>
    </source>
</evidence>
<feature type="transmembrane region" description="Helical" evidence="7">
    <location>
        <begin position="262"/>
        <end position="284"/>
    </location>
</feature>
<reference evidence="8" key="1">
    <citation type="submission" date="2019-04" db="EMBL/GenBank/DDBJ databases">
        <title>Evolution of Biomass-Degrading Anaerobic Consortia Revealed by Metagenomics.</title>
        <authorList>
            <person name="Peng X."/>
        </authorList>
    </citation>
    <scope>NUCLEOTIDE SEQUENCE</scope>
    <source>
        <strain evidence="8">SIG254</strain>
    </source>
</reference>
<dbReference type="PANTHER" id="PTHR43266">
    <property type="entry name" value="MACROLIDE-EFFLUX PROTEIN"/>
    <property type="match status" value="1"/>
</dbReference>
<feature type="transmembrane region" description="Helical" evidence="7">
    <location>
        <begin position="21"/>
        <end position="39"/>
    </location>
</feature>
<proteinExistence type="predicted"/>
<dbReference type="SUPFAM" id="SSF103473">
    <property type="entry name" value="MFS general substrate transporter"/>
    <property type="match status" value="1"/>
</dbReference>
<comment type="subcellular location">
    <subcellularLocation>
        <location evidence="1">Cell membrane</location>
        <topology evidence="1">Multi-pass membrane protein</topology>
    </subcellularLocation>
</comment>
<dbReference type="EMBL" id="SVCM01000082">
    <property type="protein sequence ID" value="MBE6059994.1"/>
    <property type="molecule type" value="Genomic_DNA"/>
</dbReference>
<evidence type="ECO:0000313" key="8">
    <source>
        <dbReference type="EMBL" id="MBE6059994.1"/>
    </source>
</evidence>
<organism evidence="8 9">
    <name type="scientific">Clostridium sulfidigenes</name>
    <dbReference type="NCBI Taxonomy" id="318464"/>
    <lineage>
        <taxon>Bacteria</taxon>
        <taxon>Bacillati</taxon>
        <taxon>Bacillota</taxon>
        <taxon>Clostridia</taxon>
        <taxon>Eubacteriales</taxon>
        <taxon>Clostridiaceae</taxon>
        <taxon>Clostridium</taxon>
    </lineage>
</organism>
<dbReference type="InterPro" id="IPR036259">
    <property type="entry name" value="MFS_trans_sf"/>
</dbReference>
<keyword evidence="4 7" id="KW-0812">Transmembrane</keyword>
<feature type="transmembrane region" description="Helical" evidence="7">
    <location>
        <begin position="391"/>
        <end position="409"/>
    </location>
</feature>
<name>A0A927WD11_9CLOT</name>
<dbReference type="CDD" id="cd06173">
    <property type="entry name" value="MFS_MefA_like"/>
    <property type="match status" value="1"/>
</dbReference>
<feature type="transmembrane region" description="Helical" evidence="7">
    <location>
        <begin position="108"/>
        <end position="134"/>
    </location>
</feature>
<keyword evidence="3" id="KW-1003">Cell membrane</keyword>
<gene>
    <name evidence="8" type="ORF">E7215_07450</name>
</gene>
<feature type="transmembrane region" description="Helical" evidence="7">
    <location>
        <begin position="155"/>
        <end position="183"/>
    </location>
</feature>
<keyword evidence="6 7" id="KW-0472">Membrane</keyword>
<feature type="transmembrane region" description="Helical" evidence="7">
    <location>
        <begin position="296"/>
        <end position="316"/>
    </location>
</feature>
<dbReference type="PANTHER" id="PTHR43266:SF9">
    <property type="entry name" value="PERMEASE, MAJOR FACILITATOR SUPERFAMILY-RELATED"/>
    <property type="match status" value="1"/>
</dbReference>
<evidence type="ECO:0000256" key="4">
    <source>
        <dbReference type="ARBA" id="ARBA00022692"/>
    </source>
</evidence>
<keyword evidence="2" id="KW-0813">Transport</keyword>
<protein>
    <submittedName>
        <fullName evidence="8">MFS transporter</fullName>
    </submittedName>
</protein>
<feature type="transmembrane region" description="Helical" evidence="7">
    <location>
        <begin position="51"/>
        <end position="70"/>
    </location>
</feature>
<dbReference type="Pfam" id="PF07690">
    <property type="entry name" value="MFS_1"/>
    <property type="match status" value="1"/>
</dbReference>
<dbReference type="AlphaFoldDB" id="A0A927WD11"/>
<evidence type="ECO:0000256" key="5">
    <source>
        <dbReference type="ARBA" id="ARBA00022989"/>
    </source>
</evidence>
<feature type="transmembrane region" description="Helical" evidence="7">
    <location>
        <begin position="322"/>
        <end position="347"/>
    </location>
</feature>
<evidence type="ECO:0000256" key="7">
    <source>
        <dbReference type="SAM" id="Phobius"/>
    </source>
</evidence>
<keyword evidence="5 7" id="KW-1133">Transmembrane helix</keyword>
<dbReference type="Gene3D" id="1.20.1250.20">
    <property type="entry name" value="MFS general substrate transporter like domains"/>
    <property type="match status" value="1"/>
</dbReference>
<feature type="transmembrane region" description="Helical" evidence="7">
    <location>
        <begin position="77"/>
        <end position="96"/>
    </location>
</feature>
<dbReference type="GO" id="GO:0022857">
    <property type="term" value="F:transmembrane transporter activity"/>
    <property type="evidence" value="ECO:0007669"/>
    <property type="project" value="InterPro"/>
</dbReference>
<feature type="transmembrane region" description="Helical" evidence="7">
    <location>
        <begin position="228"/>
        <end position="250"/>
    </location>
</feature>
<dbReference type="GO" id="GO:0005886">
    <property type="term" value="C:plasma membrane"/>
    <property type="evidence" value="ECO:0007669"/>
    <property type="project" value="UniProtKB-SubCell"/>
</dbReference>
<accession>A0A927WD11</accession>
<dbReference type="Proteomes" id="UP000768462">
    <property type="component" value="Unassembled WGS sequence"/>
</dbReference>